<dbReference type="SUPFAM" id="SSF52540">
    <property type="entry name" value="P-loop containing nucleoside triphosphate hydrolases"/>
    <property type="match status" value="1"/>
</dbReference>
<gene>
    <name evidence="9" type="ORF">IAC53_00610</name>
</gene>
<keyword evidence="5 7" id="KW-1133">Transmembrane helix</keyword>
<evidence type="ECO:0000256" key="4">
    <source>
        <dbReference type="ARBA" id="ARBA00022840"/>
    </source>
</evidence>
<reference evidence="9" key="2">
    <citation type="journal article" date="2021" name="PeerJ">
        <title>Extensive microbial diversity within the chicken gut microbiome revealed by metagenomics and culture.</title>
        <authorList>
            <person name="Gilroy R."/>
            <person name="Ravi A."/>
            <person name="Getino M."/>
            <person name="Pursley I."/>
            <person name="Horton D.L."/>
            <person name="Alikhan N.F."/>
            <person name="Baker D."/>
            <person name="Gharbi K."/>
            <person name="Hall N."/>
            <person name="Watson M."/>
            <person name="Adriaenssens E.M."/>
            <person name="Foster-Nyarko E."/>
            <person name="Jarju S."/>
            <person name="Secka A."/>
            <person name="Antonio M."/>
            <person name="Oren A."/>
            <person name="Chaudhuri R.R."/>
            <person name="La Ragione R."/>
            <person name="Hildebrand F."/>
            <person name="Pallen M.J."/>
        </authorList>
    </citation>
    <scope>NUCLEOTIDE SEQUENCE</scope>
    <source>
        <strain evidence="9">ChiGjej1B1-19959</strain>
    </source>
</reference>
<feature type="transmembrane region" description="Helical" evidence="7">
    <location>
        <begin position="136"/>
        <end position="159"/>
    </location>
</feature>
<evidence type="ECO:0000313" key="9">
    <source>
        <dbReference type="EMBL" id="HIU35096.1"/>
    </source>
</evidence>
<feature type="transmembrane region" description="Helical" evidence="7">
    <location>
        <begin position="179"/>
        <end position="199"/>
    </location>
</feature>
<dbReference type="Pfam" id="PF00005">
    <property type="entry name" value="ABC_tran"/>
    <property type="match status" value="1"/>
</dbReference>
<keyword evidence="6 7" id="KW-0472">Membrane</keyword>
<sequence length="614" mass="68257">MRKGRLIFKIYREIHALEPRALPAAALQAAAVAVQPFVNILFSARLIERLTAGASFRALLPLLALALAVNLILFFLSAFLEDYSENQRRLLLSKENRRIADKLFGADCRTLEDPDFRTLLHKHTEAEQSRWARFPYFVWTTFRFLSGLFTFSISLVLLFPLLRLGFRTTGESFFERPVFLAALLGVILAMAGVILALAAHINKSYLKANEAYAELDRVFYCFLEVFGDYRTGKEIRLYKEQPLIDRLATTAILTDGEATLRRVSLHTAKTSSFVAVLGALAGFGVYWFIGVKGLLGLFPAHALVLYCGAFLQIINGIMMMANTFGKLREILPLSRIYFEILETKAQMTYGTRTFAGGAAEIEFRDVSFRYPNAASYALRHVNLTLHAGESLAAVGRNGSGKTTFVKLLCRLYDPTEGVVLLNGHPLPEYTKESLEALYAVVFQDYTVFAVPLADNVAASETADRARLLDALEKANLLSRVQALPNAERTYMTKTLDEAGVELSGGEAQKLALARALYKDAPVVALDEPTAALDPKAEAEIYRRFHTYVAGKTAVYISHRLSGCAFCDRIAVFDAGALCELGTHRDLLRQNGKYAALWNAQAQYYLDDDTHGKSD</sequence>
<dbReference type="AlphaFoldDB" id="A0A9D1LDR1"/>
<protein>
    <submittedName>
        <fullName evidence="9">ABC transporter ATP-binding protein</fullName>
    </submittedName>
</protein>
<dbReference type="Proteomes" id="UP000824071">
    <property type="component" value="Unassembled WGS sequence"/>
</dbReference>
<name>A0A9D1LDR1_9FIRM</name>
<dbReference type="InterPro" id="IPR003593">
    <property type="entry name" value="AAA+_ATPase"/>
</dbReference>
<keyword evidence="2 7" id="KW-0812">Transmembrane</keyword>
<dbReference type="InterPro" id="IPR039421">
    <property type="entry name" value="Type_1_exporter"/>
</dbReference>
<feature type="transmembrane region" description="Helical" evidence="7">
    <location>
        <begin position="270"/>
        <end position="289"/>
    </location>
</feature>
<dbReference type="PANTHER" id="PTHR24221">
    <property type="entry name" value="ATP-BINDING CASSETTE SUB-FAMILY B"/>
    <property type="match status" value="1"/>
</dbReference>
<dbReference type="PROSITE" id="PS50893">
    <property type="entry name" value="ABC_TRANSPORTER_2"/>
    <property type="match status" value="1"/>
</dbReference>
<dbReference type="GO" id="GO:0016887">
    <property type="term" value="F:ATP hydrolysis activity"/>
    <property type="evidence" value="ECO:0007669"/>
    <property type="project" value="InterPro"/>
</dbReference>
<dbReference type="SMART" id="SM00382">
    <property type="entry name" value="AAA"/>
    <property type="match status" value="1"/>
</dbReference>
<accession>A0A9D1LDR1</accession>
<dbReference type="GO" id="GO:0005886">
    <property type="term" value="C:plasma membrane"/>
    <property type="evidence" value="ECO:0007669"/>
    <property type="project" value="UniProtKB-SubCell"/>
</dbReference>
<feature type="transmembrane region" description="Helical" evidence="7">
    <location>
        <begin position="58"/>
        <end position="80"/>
    </location>
</feature>
<feature type="transmembrane region" description="Helical" evidence="7">
    <location>
        <begin position="21"/>
        <end position="38"/>
    </location>
</feature>
<evidence type="ECO:0000313" key="10">
    <source>
        <dbReference type="Proteomes" id="UP000824071"/>
    </source>
</evidence>
<dbReference type="PANTHER" id="PTHR24221:SF654">
    <property type="entry name" value="ATP-BINDING CASSETTE SUB-FAMILY B MEMBER 6"/>
    <property type="match status" value="1"/>
</dbReference>
<dbReference type="InterPro" id="IPR036640">
    <property type="entry name" value="ABC1_TM_sf"/>
</dbReference>
<evidence type="ECO:0000256" key="1">
    <source>
        <dbReference type="ARBA" id="ARBA00004651"/>
    </source>
</evidence>
<comment type="subcellular location">
    <subcellularLocation>
        <location evidence="1">Cell membrane</location>
        <topology evidence="1">Multi-pass membrane protein</topology>
    </subcellularLocation>
</comment>
<evidence type="ECO:0000256" key="6">
    <source>
        <dbReference type="ARBA" id="ARBA00023136"/>
    </source>
</evidence>
<comment type="caution">
    <text evidence="9">The sequence shown here is derived from an EMBL/GenBank/DDBJ whole genome shotgun (WGS) entry which is preliminary data.</text>
</comment>
<keyword evidence="4 9" id="KW-0067">ATP-binding</keyword>
<dbReference type="InterPro" id="IPR003439">
    <property type="entry name" value="ABC_transporter-like_ATP-bd"/>
</dbReference>
<dbReference type="GO" id="GO:0034040">
    <property type="term" value="F:ATPase-coupled lipid transmembrane transporter activity"/>
    <property type="evidence" value="ECO:0007669"/>
    <property type="project" value="TreeGrafter"/>
</dbReference>
<feature type="transmembrane region" description="Helical" evidence="7">
    <location>
        <begin position="295"/>
        <end position="318"/>
    </location>
</feature>
<keyword evidence="3" id="KW-0547">Nucleotide-binding</keyword>
<feature type="domain" description="ABC transporter" evidence="8">
    <location>
        <begin position="361"/>
        <end position="599"/>
    </location>
</feature>
<evidence type="ECO:0000256" key="7">
    <source>
        <dbReference type="SAM" id="Phobius"/>
    </source>
</evidence>
<dbReference type="Gene3D" id="1.20.1560.10">
    <property type="entry name" value="ABC transporter type 1, transmembrane domain"/>
    <property type="match status" value="1"/>
</dbReference>
<dbReference type="EMBL" id="DVMW01000006">
    <property type="protein sequence ID" value="HIU35096.1"/>
    <property type="molecule type" value="Genomic_DNA"/>
</dbReference>
<evidence type="ECO:0000256" key="3">
    <source>
        <dbReference type="ARBA" id="ARBA00022741"/>
    </source>
</evidence>
<dbReference type="PROSITE" id="PS00211">
    <property type="entry name" value="ABC_TRANSPORTER_1"/>
    <property type="match status" value="1"/>
</dbReference>
<dbReference type="GO" id="GO:0005524">
    <property type="term" value="F:ATP binding"/>
    <property type="evidence" value="ECO:0007669"/>
    <property type="project" value="UniProtKB-KW"/>
</dbReference>
<evidence type="ECO:0000256" key="5">
    <source>
        <dbReference type="ARBA" id="ARBA00022989"/>
    </source>
</evidence>
<proteinExistence type="predicted"/>
<evidence type="ECO:0000259" key="8">
    <source>
        <dbReference type="PROSITE" id="PS50893"/>
    </source>
</evidence>
<dbReference type="SUPFAM" id="SSF90123">
    <property type="entry name" value="ABC transporter transmembrane region"/>
    <property type="match status" value="1"/>
</dbReference>
<dbReference type="Gene3D" id="3.40.50.300">
    <property type="entry name" value="P-loop containing nucleotide triphosphate hydrolases"/>
    <property type="match status" value="1"/>
</dbReference>
<organism evidence="9 10">
    <name type="scientific">Candidatus Fimenecus excrementigallinarum</name>
    <dbReference type="NCBI Taxonomy" id="2840816"/>
    <lineage>
        <taxon>Bacteria</taxon>
        <taxon>Bacillati</taxon>
        <taxon>Bacillota</taxon>
        <taxon>Clostridia</taxon>
        <taxon>Candidatus Fimenecus</taxon>
    </lineage>
</organism>
<dbReference type="InterPro" id="IPR027417">
    <property type="entry name" value="P-loop_NTPase"/>
</dbReference>
<reference evidence="9" key="1">
    <citation type="submission" date="2020-10" db="EMBL/GenBank/DDBJ databases">
        <authorList>
            <person name="Gilroy R."/>
        </authorList>
    </citation>
    <scope>NUCLEOTIDE SEQUENCE</scope>
    <source>
        <strain evidence="9">ChiGjej1B1-19959</strain>
    </source>
</reference>
<dbReference type="InterPro" id="IPR017871">
    <property type="entry name" value="ABC_transporter-like_CS"/>
</dbReference>
<evidence type="ECO:0000256" key="2">
    <source>
        <dbReference type="ARBA" id="ARBA00022692"/>
    </source>
</evidence>